<feature type="region of interest" description="Disordered" evidence="1">
    <location>
        <begin position="469"/>
        <end position="530"/>
    </location>
</feature>
<dbReference type="PANTHER" id="PTHR21068:SF43">
    <property type="entry name" value="SPARTIN"/>
    <property type="match status" value="1"/>
</dbReference>
<name>A0AA39GF09_SARSR</name>
<dbReference type="InterPro" id="IPR009686">
    <property type="entry name" value="Senescence/spartin_C"/>
</dbReference>
<evidence type="ECO:0000313" key="3">
    <source>
        <dbReference type="EMBL" id="KAK0386122.1"/>
    </source>
</evidence>
<organism evidence="3 4">
    <name type="scientific">Sarocladium strictum</name>
    <name type="common">Black bundle disease fungus</name>
    <name type="synonym">Acremonium strictum</name>
    <dbReference type="NCBI Taxonomy" id="5046"/>
    <lineage>
        <taxon>Eukaryota</taxon>
        <taxon>Fungi</taxon>
        <taxon>Dikarya</taxon>
        <taxon>Ascomycota</taxon>
        <taxon>Pezizomycotina</taxon>
        <taxon>Sordariomycetes</taxon>
        <taxon>Hypocreomycetidae</taxon>
        <taxon>Hypocreales</taxon>
        <taxon>Sarocladiaceae</taxon>
        <taxon>Sarocladium</taxon>
    </lineage>
</organism>
<protein>
    <recommendedName>
        <fullName evidence="2">Senescence domain-containing protein</fullName>
    </recommendedName>
</protein>
<dbReference type="GO" id="GO:0051301">
    <property type="term" value="P:cell division"/>
    <property type="evidence" value="ECO:0007669"/>
    <property type="project" value="TreeGrafter"/>
</dbReference>
<feature type="domain" description="Senescence" evidence="2">
    <location>
        <begin position="269"/>
        <end position="454"/>
    </location>
</feature>
<dbReference type="Pfam" id="PF06911">
    <property type="entry name" value="Senescence"/>
    <property type="match status" value="1"/>
</dbReference>
<dbReference type="PANTHER" id="PTHR21068">
    <property type="entry name" value="SPARTIN"/>
    <property type="match status" value="1"/>
</dbReference>
<proteinExistence type="predicted"/>
<feature type="compositionally biased region" description="Low complexity" evidence="1">
    <location>
        <begin position="486"/>
        <end position="497"/>
    </location>
</feature>
<dbReference type="GO" id="GO:0005886">
    <property type="term" value="C:plasma membrane"/>
    <property type="evidence" value="ECO:0007669"/>
    <property type="project" value="TreeGrafter"/>
</dbReference>
<dbReference type="InterPro" id="IPR045036">
    <property type="entry name" value="Spartin-like"/>
</dbReference>
<keyword evidence="4" id="KW-1185">Reference proteome</keyword>
<evidence type="ECO:0000313" key="4">
    <source>
        <dbReference type="Proteomes" id="UP001175261"/>
    </source>
</evidence>
<sequence>MASDPKLLYAVEGINAYHIANGQEESLTPAGGQTLSLLMVPTSSGFADPTAAANSGTGLATEDFYLHLHLPPELDLPLPATTQIYHQPPTSYLIPRWDLGPDSGAFTRLEFPPLGSRPGVQEDVDTFETILAQCTAFLERAPPPKPKRPKTSSRSASSMSVRKTKAQEAADEELPPYNPADYAPGQAYAQGSSSSNTGGKIVLVDEEDGSVIGELSEGFQIVEHGGVKPGSKDPVEVALPADGSQNISVQPVSQEYVEMEMHPAYKKSHLVSGASRASQLLITTTAVITNTLAHQADSFTKNTKPVAKPVTFSPSTHTHIRRINTFSAKAASMSAAGVGAISKVAQNMGANLALRKDGKARGYDKDGNIIDSYRPGILNKSLMAFNTVVDGMEQAGKNLLVGTSESASTVVGHRWGAEAGDVAAKVGGGFKNVGLVYIDVTGVSRRAVLKSVAKGMIVGKVKDGRQVVVGGGDGSNAEGLQTAGPSSAQYQQQDAASIRSSRPHDTYGDTISVAGSEYESQGKKPANRTW</sequence>
<dbReference type="AlphaFoldDB" id="A0AA39GF09"/>
<gene>
    <name evidence="3" type="ORF">NLU13_5959</name>
</gene>
<evidence type="ECO:0000256" key="1">
    <source>
        <dbReference type="SAM" id="MobiDB-lite"/>
    </source>
</evidence>
<dbReference type="Proteomes" id="UP001175261">
    <property type="component" value="Unassembled WGS sequence"/>
</dbReference>
<evidence type="ECO:0000259" key="2">
    <source>
        <dbReference type="Pfam" id="PF06911"/>
    </source>
</evidence>
<comment type="caution">
    <text evidence="3">The sequence shown here is derived from an EMBL/GenBank/DDBJ whole genome shotgun (WGS) entry which is preliminary data.</text>
</comment>
<accession>A0AA39GF09</accession>
<reference evidence="3" key="1">
    <citation type="submission" date="2022-10" db="EMBL/GenBank/DDBJ databases">
        <title>Determination and structural analysis of whole genome sequence of Sarocladium strictum F4-1.</title>
        <authorList>
            <person name="Hu L."/>
            <person name="Jiang Y."/>
        </authorList>
    </citation>
    <scope>NUCLEOTIDE SEQUENCE</scope>
    <source>
        <strain evidence="3">F4-1</strain>
    </source>
</reference>
<feature type="compositionally biased region" description="Low complexity" evidence="1">
    <location>
        <begin position="152"/>
        <end position="161"/>
    </location>
</feature>
<feature type="region of interest" description="Disordered" evidence="1">
    <location>
        <begin position="138"/>
        <end position="196"/>
    </location>
</feature>
<dbReference type="EMBL" id="JAPDFR010000005">
    <property type="protein sequence ID" value="KAK0386122.1"/>
    <property type="molecule type" value="Genomic_DNA"/>
</dbReference>